<feature type="binding site" evidence="8">
    <location>
        <position position="120"/>
    </location>
    <ligand>
        <name>Mg(2+)</name>
        <dbReference type="ChEBI" id="CHEBI:18420"/>
    </ligand>
</feature>
<keyword evidence="1 8" id="KW-0963">Cytoplasm</keyword>
<dbReference type="GO" id="GO:0046872">
    <property type="term" value="F:metal ion binding"/>
    <property type="evidence" value="ECO:0007669"/>
    <property type="project" value="UniProtKB-KW"/>
</dbReference>
<keyword evidence="7 8" id="KW-0501">Molybdenum cofactor biosynthesis</keyword>
<dbReference type="CDD" id="cd02503">
    <property type="entry name" value="MobA"/>
    <property type="match status" value="1"/>
</dbReference>
<comment type="subcellular location">
    <subcellularLocation>
        <location evidence="8">Cytoplasm</location>
    </subcellularLocation>
</comment>
<evidence type="ECO:0000259" key="9">
    <source>
        <dbReference type="Pfam" id="PF12804"/>
    </source>
</evidence>
<evidence type="ECO:0000256" key="4">
    <source>
        <dbReference type="ARBA" id="ARBA00022741"/>
    </source>
</evidence>
<dbReference type="OrthoDB" id="9788394at2"/>
<dbReference type="PANTHER" id="PTHR19136">
    <property type="entry name" value="MOLYBDENUM COFACTOR GUANYLYLTRANSFERASE"/>
    <property type="match status" value="1"/>
</dbReference>
<dbReference type="GO" id="GO:0005737">
    <property type="term" value="C:cytoplasm"/>
    <property type="evidence" value="ECO:0007669"/>
    <property type="project" value="UniProtKB-SubCell"/>
</dbReference>
<dbReference type="GO" id="GO:0061603">
    <property type="term" value="F:molybdenum cofactor guanylyltransferase activity"/>
    <property type="evidence" value="ECO:0007669"/>
    <property type="project" value="UniProtKB-EC"/>
</dbReference>
<protein>
    <recommendedName>
        <fullName evidence="8">Molybdenum cofactor guanylyltransferase</fullName>
        <shortName evidence="8">MoCo guanylyltransferase</shortName>
        <ecNumber evidence="8">2.7.7.77</ecNumber>
    </recommendedName>
    <alternativeName>
        <fullName evidence="8">GTP:molybdopterin guanylyltransferase</fullName>
    </alternativeName>
    <alternativeName>
        <fullName evidence="8">Mo-MPT guanylyltransferase</fullName>
    </alternativeName>
    <alternativeName>
        <fullName evidence="8">Molybdopterin guanylyltransferase</fullName>
    </alternativeName>
    <alternativeName>
        <fullName evidence="8">Molybdopterin-guanine dinucleotide synthase</fullName>
        <shortName evidence="8">MGD synthase</shortName>
    </alternativeName>
</protein>
<feature type="binding site" evidence="8">
    <location>
        <position position="57"/>
    </location>
    <ligand>
        <name>GTP</name>
        <dbReference type="ChEBI" id="CHEBI:37565"/>
    </ligand>
</feature>
<keyword evidence="3 8" id="KW-0479">Metal-binding</keyword>
<dbReference type="Pfam" id="PF12804">
    <property type="entry name" value="NTP_transf_3"/>
    <property type="match status" value="1"/>
</dbReference>
<dbReference type="InterPro" id="IPR013482">
    <property type="entry name" value="Molybde_CF_guanTrfase"/>
</dbReference>
<dbReference type="HAMAP" id="MF_00316">
    <property type="entry name" value="MobA"/>
    <property type="match status" value="1"/>
</dbReference>
<dbReference type="GO" id="GO:0005525">
    <property type="term" value="F:GTP binding"/>
    <property type="evidence" value="ECO:0007669"/>
    <property type="project" value="UniProtKB-UniRule"/>
</dbReference>
<comment type="similarity">
    <text evidence="8">Belongs to the MobA family.</text>
</comment>
<proteinExistence type="inferred from homology"/>
<keyword evidence="6 8" id="KW-0342">GTP-binding</keyword>
<evidence type="ECO:0000256" key="8">
    <source>
        <dbReference type="HAMAP-Rule" id="MF_00316"/>
    </source>
</evidence>
<dbReference type="InterPro" id="IPR025877">
    <property type="entry name" value="MobA-like_NTP_Trfase"/>
</dbReference>
<organism evidence="10 11">
    <name type="scientific">Motiliproteus coralliicola</name>
    <dbReference type="NCBI Taxonomy" id="2283196"/>
    <lineage>
        <taxon>Bacteria</taxon>
        <taxon>Pseudomonadati</taxon>
        <taxon>Pseudomonadota</taxon>
        <taxon>Gammaproteobacteria</taxon>
        <taxon>Oceanospirillales</taxon>
        <taxon>Oceanospirillaceae</taxon>
        <taxon>Motiliproteus</taxon>
    </lineage>
</organism>
<keyword evidence="2 8" id="KW-0808">Transferase</keyword>
<comment type="function">
    <text evidence="8">Transfers a GMP moiety from GTP to Mo-molybdopterin (Mo-MPT) cofactor (Moco or molybdenum cofactor) to form Mo-molybdopterin guanine dinucleotide (Mo-MGD) cofactor.</text>
</comment>
<sequence length="216" mass="24002">MSSTLINSNQISALILAGGRAQRMDGCDKGLVSLHGQPMICHVIDTLKPQLELIRINANRNQSAYAALAQDLEETDKVTRGIPGYEVVGDNLQDFQGPLAGIAAGLQQCPTEWMLIAPCDTPFLPANLVERLRQAAEREQAEIVVAHDGKRLQPVVALLQRRLLPSLLGYLEQGERKIDRWYAKHQCRPVDFSDQPEAFLNINTLTEKQLLENQVV</sequence>
<evidence type="ECO:0000256" key="2">
    <source>
        <dbReference type="ARBA" id="ARBA00022679"/>
    </source>
</evidence>
<evidence type="ECO:0000256" key="1">
    <source>
        <dbReference type="ARBA" id="ARBA00022490"/>
    </source>
</evidence>
<evidence type="ECO:0000313" key="11">
    <source>
        <dbReference type="Proteomes" id="UP000253769"/>
    </source>
</evidence>
<feature type="binding site" evidence="8">
    <location>
        <position position="90"/>
    </location>
    <ligand>
        <name>GTP</name>
        <dbReference type="ChEBI" id="CHEBI:37565"/>
    </ligand>
</feature>
<dbReference type="Proteomes" id="UP000253769">
    <property type="component" value="Unassembled WGS sequence"/>
</dbReference>
<comment type="subunit">
    <text evidence="8">Monomer.</text>
</comment>
<dbReference type="AlphaFoldDB" id="A0A369WJF2"/>
<evidence type="ECO:0000256" key="6">
    <source>
        <dbReference type="ARBA" id="ARBA00023134"/>
    </source>
</evidence>
<keyword evidence="5 8" id="KW-0460">Magnesium</keyword>
<dbReference type="RefSeq" id="WP_114695921.1">
    <property type="nucleotide sequence ID" value="NZ_QQOH01000003.1"/>
</dbReference>
<dbReference type="EMBL" id="QQOH01000003">
    <property type="protein sequence ID" value="RDE19575.1"/>
    <property type="molecule type" value="Genomic_DNA"/>
</dbReference>
<dbReference type="NCBIfam" id="TIGR02665">
    <property type="entry name" value="molyb_mobA"/>
    <property type="match status" value="1"/>
</dbReference>
<dbReference type="PANTHER" id="PTHR19136:SF81">
    <property type="entry name" value="MOLYBDENUM COFACTOR GUANYLYLTRANSFERASE"/>
    <property type="match status" value="1"/>
</dbReference>
<dbReference type="EC" id="2.7.7.77" evidence="8"/>
<accession>A0A369WJF2</accession>
<evidence type="ECO:0000313" key="10">
    <source>
        <dbReference type="EMBL" id="RDE19575.1"/>
    </source>
</evidence>
<evidence type="ECO:0000256" key="3">
    <source>
        <dbReference type="ARBA" id="ARBA00022723"/>
    </source>
</evidence>
<dbReference type="Gene3D" id="3.90.550.10">
    <property type="entry name" value="Spore Coat Polysaccharide Biosynthesis Protein SpsA, Chain A"/>
    <property type="match status" value="1"/>
</dbReference>
<comment type="cofactor">
    <cofactor evidence="8">
        <name>Mg(2+)</name>
        <dbReference type="ChEBI" id="CHEBI:18420"/>
    </cofactor>
</comment>
<keyword evidence="11" id="KW-1185">Reference proteome</keyword>
<gene>
    <name evidence="8 10" type="primary">mobA</name>
    <name evidence="10" type="ORF">DV711_11855</name>
</gene>
<comment type="domain">
    <text evidence="8">The N-terminal domain determines nucleotide recognition and specific binding, while the C-terminal domain determines the specific binding to the target protein.</text>
</comment>
<feature type="binding site" evidence="8">
    <location>
        <begin position="16"/>
        <end position="18"/>
    </location>
    <ligand>
        <name>GTP</name>
        <dbReference type="ChEBI" id="CHEBI:37565"/>
    </ligand>
</feature>
<comment type="catalytic activity">
    <reaction evidence="8">
        <text>Mo-molybdopterin + GTP + H(+) = Mo-molybdopterin guanine dinucleotide + diphosphate</text>
        <dbReference type="Rhea" id="RHEA:34243"/>
        <dbReference type="ChEBI" id="CHEBI:15378"/>
        <dbReference type="ChEBI" id="CHEBI:33019"/>
        <dbReference type="ChEBI" id="CHEBI:37565"/>
        <dbReference type="ChEBI" id="CHEBI:71302"/>
        <dbReference type="ChEBI" id="CHEBI:71310"/>
        <dbReference type="EC" id="2.7.7.77"/>
    </reaction>
</comment>
<feature type="binding site" evidence="8">
    <location>
        <position position="120"/>
    </location>
    <ligand>
        <name>GTP</name>
        <dbReference type="ChEBI" id="CHEBI:37565"/>
    </ligand>
</feature>
<evidence type="ECO:0000256" key="5">
    <source>
        <dbReference type="ARBA" id="ARBA00022842"/>
    </source>
</evidence>
<comment type="caution">
    <text evidence="10">The sequence shown here is derived from an EMBL/GenBank/DDBJ whole genome shotgun (WGS) entry which is preliminary data.</text>
</comment>
<feature type="domain" description="MobA-like NTP transferase" evidence="9">
    <location>
        <begin position="13"/>
        <end position="182"/>
    </location>
</feature>
<keyword evidence="10" id="KW-0548">Nucleotidyltransferase</keyword>
<dbReference type="GO" id="GO:1902758">
    <property type="term" value="P:bis(molybdopterin guanine dinucleotide)molybdenum biosynthetic process"/>
    <property type="evidence" value="ECO:0007669"/>
    <property type="project" value="TreeGrafter"/>
</dbReference>
<dbReference type="SUPFAM" id="SSF53448">
    <property type="entry name" value="Nucleotide-diphospho-sugar transferases"/>
    <property type="match status" value="1"/>
</dbReference>
<reference evidence="10 11" key="1">
    <citation type="submission" date="2018-07" db="EMBL/GenBank/DDBJ databases">
        <title>Motiliproteus coralliicola sp. nov., a bacterium isolated from Coral.</title>
        <authorList>
            <person name="Wang G."/>
        </authorList>
    </citation>
    <scope>NUCLEOTIDE SEQUENCE [LARGE SCALE GENOMIC DNA]</scope>
    <source>
        <strain evidence="10 11">C34</strain>
    </source>
</reference>
<dbReference type="InterPro" id="IPR029044">
    <property type="entry name" value="Nucleotide-diphossugar_trans"/>
</dbReference>
<name>A0A369WJF2_9GAMM</name>
<keyword evidence="4 8" id="KW-0547">Nucleotide-binding</keyword>
<feature type="binding site" evidence="8">
    <location>
        <position position="29"/>
    </location>
    <ligand>
        <name>GTP</name>
        <dbReference type="ChEBI" id="CHEBI:37565"/>
    </ligand>
</feature>
<evidence type="ECO:0000256" key="7">
    <source>
        <dbReference type="ARBA" id="ARBA00023150"/>
    </source>
</evidence>